<feature type="compositionally biased region" description="Pro residues" evidence="7">
    <location>
        <begin position="548"/>
        <end position="561"/>
    </location>
</feature>
<comment type="similarity">
    <text evidence="2">Belongs to the VirD4/TraG family.</text>
</comment>
<protein>
    <submittedName>
        <fullName evidence="9">Type IV secretion system protein VirD4</fullName>
    </submittedName>
</protein>
<dbReference type="AlphaFoldDB" id="A0A086XUI1"/>
<dbReference type="SUPFAM" id="SSF52540">
    <property type="entry name" value="P-loop containing nucleoside triphosphate hydrolases"/>
    <property type="match status" value="1"/>
</dbReference>
<dbReference type="Gene3D" id="3.40.50.300">
    <property type="entry name" value="P-loop containing nucleotide triphosphate hydrolases"/>
    <property type="match status" value="1"/>
</dbReference>
<evidence type="ECO:0000256" key="4">
    <source>
        <dbReference type="ARBA" id="ARBA00022692"/>
    </source>
</evidence>
<comment type="caution">
    <text evidence="9">The sequence shown here is derived from an EMBL/GenBank/DDBJ whole genome shotgun (WGS) entry which is preliminary data.</text>
</comment>
<dbReference type="Proteomes" id="UP000028826">
    <property type="component" value="Unassembled WGS sequence"/>
</dbReference>
<dbReference type="PANTHER" id="PTHR37937:SF1">
    <property type="entry name" value="CONJUGATIVE TRANSFER: DNA TRANSPORT"/>
    <property type="match status" value="1"/>
</dbReference>
<reference evidence="9 10" key="1">
    <citation type="submission" date="2014-03" db="EMBL/GenBank/DDBJ databases">
        <title>Genome of Haematobacter massiliensis CCUG 47968.</title>
        <authorList>
            <person name="Wang D."/>
            <person name="Wang G."/>
        </authorList>
    </citation>
    <scope>NUCLEOTIDE SEQUENCE [LARGE SCALE GENOMIC DNA]</scope>
    <source>
        <strain evidence="9 10">CCUG 47968</strain>
    </source>
</reference>
<dbReference type="OrthoDB" id="9759295at2"/>
<accession>A0A086XUI1</accession>
<keyword evidence="5 8" id="KW-1133">Transmembrane helix</keyword>
<dbReference type="eggNOG" id="COG3505">
    <property type="taxonomic scope" value="Bacteria"/>
</dbReference>
<dbReference type="NCBIfam" id="NF010424">
    <property type="entry name" value="PRK13850.1"/>
    <property type="match status" value="1"/>
</dbReference>
<dbReference type="RefSeq" id="WP_051911441.1">
    <property type="nucleotide sequence ID" value="NZ_JGYG01000023.1"/>
</dbReference>
<dbReference type="CDD" id="cd01127">
    <property type="entry name" value="TrwB_TraG_TraD_VirD4"/>
    <property type="match status" value="1"/>
</dbReference>
<comment type="subcellular location">
    <subcellularLocation>
        <location evidence="1">Cell membrane</location>
        <topology evidence="1">Multi-pass membrane protein</topology>
    </subcellularLocation>
</comment>
<keyword evidence="6 8" id="KW-0472">Membrane</keyword>
<evidence type="ECO:0000256" key="8">
    <source>
        <dbReference type="SAM" id="Phobius"/>
    </source>
</evidence>
<evidence type="ECO:0000256" key="5">
    <source>
        <dbReference type="ARBA" id="ARBA00022989"/>
    </source>
</evidence>
<dbReference type="STRING" id="195105.CN97_07885"/>
<evidence type="ECO:0000313" key="10">
    <source>
        <dbReference type="Proteomes" id="UP000028826"/>
    </source>
</evidence>
<keyword evidence="3" id="KW-1003">Cell membrane</keyword>
<evidence type="ECO:0000256" key="1">
    <source>
        <dbReference type="ARBA" id="ARBA00004651"/>
    </source>
</evidence>
<dbReference type="EMBL" id="JGYG01000023">
    <property type="protein sequence ID" value="KFI25681.1"/>
    <property type="molecule type" value="Genomic_DNA"/>
</dbReference>
<evidence type="ECO:0000256" key="2">
    <source>
        <dbReference type="ARBA" id="ARBA00008806"/>
    </source>
</evidence>
<gene>
    <name evidence="9" type="ORF">CN97_07885</name>
</gene>
<feature type="compositionally biased region" description="Basic and acidic residues" evidence="7">
    <location>
        <begin position="719"/>
        <end position="729"/>
    </location>
</feature>
<dbReference type="GO" id="GO:0005886">
    <property type="term" value="C:plasma membrane"/>
    <property type="evidence" value="ECO:0007669"/>
    <property type="project" value="UniProtKB-SubCell"/>
</dbReference>
<feature type="transmembrane region" description="Helical" evidence="8">
    <location>
        <begin position="63"/>
        <end position="84"/>
    </location>
</feature>
<dbReference type="Pfam" id="PF02534">
    <property type="entry name" value="T4SS-DNA_transf"/>
    <property type="match status" value="1"/>
</dbReference>
<dbReference type="InterPro" id="IPR027417">
    <property type="entry name" value="P-loop_NTPase"/>
</dbReference>
<proteinExistence type="inferred from homology"/>
<evidence type="ECO:0000256" key="7">
    <source>
        <dbReference type="SAM" id="MobiDB-lite"/>
    </source>
</evidence>
<evidence type="ECO:0000256" key="3">
    <source>
        <dbReference type="ARBA" id="ARBA00022475"/>
    </source>
</evidence>
<feature type="region of interest" description="Disordered" evidence="7">
    <location>
        <begin position="542"/>
        <end position="684"/>
    </location>
</feature>
<keyword evidence="10" id="KW-1185">Reference proteome</keyword>
<keyword evidence="4 8" id="KW-0812">Transmembrane</keyword>
<feature type="compositionally biased region" description="Low complexity" evidence="7">
    <location>
        <begin position="607"/>
        <end position="628"/>
    </location>
</feature>
<dbReference type="PANTHER" id="PTHR37937">
    <property type="entry name" value="CONJUGATIVE TRANSFER: DNA TRANSPORT"/>
    <property type="match status" value="1"/>
</dbReference>
<organism evidence="9 10">
    <name type="scientific">Haematobacter massiliensis</name>
    <dbReference type="NCBI Taxonomy" id="195105"/>
    <lineage>
        <taxon>Bacteria</taxon>
        <taxon>Pseudomonadati</taxon>
        <taxon>Pseudomonadota</taxon>
        <taxon>Alphaproteobacteria</taxon>
        <taxon>Rhodobacterales</taxon>
        <taxon>Paracoccaceae</taxon>
        <taxon>Haematobacter</taxon>
    </lineage>
</organism>
<name>A0A086XUI1_9RHOB</name>
<evidence type="ECO:0000256" key="6">
    <source>
        <dbReference type="ARBA" id="ARBA00023136"/>
    </source>
</evidence>
<feature type="region of interest" description="Disordered" evidence="7">
    <location>
        <begin position="715"/>
        <end position="757"/>
    </location>
</feature>
<evidence type="ECO:0000313" key="9">
    <source>
        <dbReference type="EMBL" id="KFI25681.1"/>
    </source>
</evidence>
<dbReference type="InterPro" id="IPR003688">
    <property type="entry name" value="TraG/VirD4"/>
</dbReference>
<sequence length="778" mass="84569">MAQTTEIAKLAGGGLLLGALLGVVAASGYVTWQTGGDLANIEVLRVFDFAPWTRGYFGEPFRMALYIGLGVMAALTVLVPAIGFKKPLSSHGTARWSTKADLKRSELLASTANILGPIYGKLGSPSSRAEFLSTRPGTEEIPHSIITAPTGSGKGIGIVVPTLLTYKGSVFCLDVKGENYNLTARRREELGDRVFKFAPYDDHGQTHRYNPLMYVVSARERRRFTEARRLAASLIIAKGNGEGFLEGARDVFAAGAILAIQRGTPTIAAVYDAFYATPGEAADVFRRLAAEVDSVEAKTIFNRMAGMESRILSSYLSVLLDGGLGLWADPAVREATEVSDFGIHDLRRDPASIFIIVSPNDLVPLAPLIRLMFQQTIAMLQASMPQKDEKFPVLLLLDEFVSLGRMDVLATAITTLRGFGGRVMLVVQSIASLRDLYGKEGASGFLANCRLQLFMAPADEDTPEYISRAIGDFTRKSRSKSWRSNEMGSNWQEREEGARLLRAEQVRMLPKNKIVVLVQGMPPIIADRVEYYRDRYLKNIYQSQTGPHPQPPSLYNDPPPALEESTVAPDDPPRDPPAPASLPLYPQDSQTAPAPEPAPAAFVQESPAEAVPAAPEEPKATPVANTTPAEREAETTPVLSPEKQGEEHHPSSQTPESNAGMETAKPVNDPNRPTTSLPEAVDEESVLSRLHAIEKRQGSLLGDLTAWRDKANSLAQANRNRESTSDMRAGEVQNAPEVRPVEQDTPAASIIGKSNASDLRKRLNVLGAENSKRTEPKI</sequence>
<dbReference type="InterPro" id="IPR051539">
    <property type="entry name" value="T4SS-coupling_protein"/>
</dbReference>